<gene>
    <name evidence="1" type="ORF">ACFOX3_04290</name>
</gene>
<dbReference type="Proteomes" id="UP001595840">
    <property type="component" value="Unassembled WGS sequence"/>
</dbReference>
<comment type="caution">
    <text evidence="1">The sequence shown here is derived from an EMBL/GenBank/DDBJ whole genome shotgun (WGS) entry which is preliminary data.</text>
</comment>
<name>A0ABV8V1D0_9GAMM</name>
<organism evidence="1 2">
    <name type="scientific">Simiduia curdlanivorans</name>
    <dbReference type="NCBI Taxonomy" id="1492769"/>
    <lineage>
        <taxon>Bacteria</taxon>
        <taxon>Pseudomonadati</taxon>
        <taxon>Pseudomonadota</taxon>
        <taxon>Gammaproteobacteria</taxon>
        <taxon>Cellvibrionales</taxon>
        <taxon>Cellvibrionaceae</taxon>
        <taxon>Simiduia</taxon>
    </lineage>
</organism>
<reference evidence="2" key="1">
    <citation type="journal article" date="2019" name="Int. J. Syst. Evol. Microbiol.">
        <title>The Global Catalogue of Microorganisms (GCM) 10K type strain sequencing project: providing services to taxonomists for standard genome sequencing and annotation.</title>
        <authorList>
            <consortium name="The Broad Institute Genomics Platform"/>
            <consortium name="The Broad Institute Genome Sequencing Center for Infectious Disease"/>
            <person name="Wu L."/>
            <person name="Ma J."/>
        </authorList>
    </citation>
    <scope>NUCLEOTIDE SEQUENCE [LARGE SCALE GENOMIC DNA]</scope>
    <source>
        <strain evidence="2">CECT 8570</strain>
    </source>
</reference>
<accession>A0ABV8V1D0</accession>
<dbReference type="RefSeq" id="WP_290259560.1">
    <property type="nucleotide sequence ID" value="NZ_JAUFQG010000004.1"/>
</dbReference>
<dbReference type="InterPro" id="IPR021223">
    <property type="entry name" value="AbiGi"/>
</dbReference>
<dbReference type="Pfam" id="PF10899">
    <property type="entry name" value="AbiGi"/>
    <property type="match status" value="1"/>
</dbReference>
<proteinExistence type="predicted"/>
<sequence>MENGFWPRFCYEDISWCSKESFFLNAMVCFCDISLPKLNNHTEFYGRYGIGMTREWGIANGLNPLMYVSEYSYASVSLARMLQNPDLESIEGKMDALTTLAFTKPLSGKMMMGENEVEKDFYEECEWRYVDISTGGLHPDDISRTGGLEYHNESTKSGSLQFEPSDVRYVLVENEEDVTPIVDFINAKMGKFSHNDLKLLVTKIVVLSELRADI</sequence>
<protein>
    <submittedName>
        <fullName evidence="1">Abortive infection system antitoxin AbiGi family protein</fullName>
    </submittedName>
</protein>
<keyword evidence="2" id="KW-1185">Reference proteome</keyword>
<evidence type="ECO:0000313" key="1">
    <source>
        <dbReference type="EMBL" id="MFC4361508.1"/>
    </source>
</evidence>
<dbReference type="EMBL" id="JBHSCX010000003">
    <property type="protein sequence ID" value="MFC4361508.1"/>
    <property type="molecule type" value="Genomic_DNA"/>
</dbReference>
<evidence type="ECO:0000313" key="2">
    <source>
        <dbReference type="Proteomes" id="UP001595840"/>
    </source>
</evidence>